<dbReference type="CDD" id="cd00200">
    <property type="entry name" value="WD40"/>
    <property type="match status" value="1"/>
</dbReference>
<dbReference type="Gene3D" id="2.130.10.10">
    <property type="entry name" value="YVTN repeat-like/Quinoprotein amine dehydrogenase"/>
    <property type="match status" value="2"/>
</dbReference>
<dbReference type="InterPro" id="IPR036322">
    <property type="entry name" value="WD40_repeat_dom_sf"/>
</dbReference>
<dbReference type="PRINTS" id="PR00320">
    <property type="entry name" value="GPROTEINBRPT"/>
</dbReference>
<feature type="repeat" description="WD" evidence="3">
    <location>
        <begin position="237"/>
        <end position="268"/>
    </location>
</feature>
<dbReference type="EnsemblPlants" id="Kaladp0095s0508.1.v1.1">
    <property type="protein sequence ID" value="Kaladp0095s0508.1.v1.1.CDS.1"/>
    <property type="gene ID" value="Kaladp0095s0508.v1.1"/>
</dbReference>
<protein>
    <submittedName>
        <fullName evidence="4">Uncharacterized protein</fullName>
    </submittedName>
</protein>
<dbReference type="PANTHER" id="PTHR22844:SF213">
    <property type="entry name" value="OS01G0232200 PROTEIN"/>
    <property type="match status" value="1"/>
</dbReference>
<evidence type="ECO:0000256" key="2">
    <source>
        <dbReference type="ARBA" id="ARBA00022737"/>
    </source>
</evidence>
<keyword evidence="5" id="KW-1185">Reference proteome</keyword>
<dbReference type="PROSITE" id="PS50294">
    <property type="entry name" value="WD_REPEATS_REGION"/>
    <property type="match status" value="2"/>
</dbReference>
<dbReference type="AlphaFoldDB" id="A0A7N0UZK4"/>
<evidence type="ECO:0000313" key="4">
    <source>
        <dbReference type="EnsemblPlants" id="Kaladp0095s0508.1.v1.1.CDS.1"/>
    </source>
</evidence>
<proteinExistence type="predicted"/>
<organism evidence="4 5">
    <name type="scientific">Kalanchoe fedtschenkoi</name>
    <name type="common">Lavender scallops</name>
    <name type="synonym">South American air plant</name>
    <dbReference type="NCBI Taxonomy" id="63787"/>
    <lineage>
        <taxon>Eukaryota</taxon>
        <taxon>Viridiplantae</taxon>
        <taxon>Streptophyta</taxon>
        <taxon>Embryophyta</taxon>
        <taxon>Tracheophyta</taxon>
        <taxon>Spermatophyta</taxon>
        <taxon>Magnoliopsida</taxon>
        <taxon>eudicotyledons</taxon>
        <taxon>Gunneridae</taxon>
        <taxon>Pentapetalae</taxon>
        <taxon>Saxifragales</taxon>
        <taxon>Crassulaceae</taxon>
        <taxon>Kalanchoe</taxon>
    </lineage>
</organism>
<dbReference type="OMA" id="CLEMDKV"/>
<dbReference type="SUPFAM" id="SSF50978">
    <property type="entry name" value="WD40 repeat-like"/>
    <property type="match status" value="1"/>
</dbReference>
<dbReference type="PROSITE" id="PS00678">
    <property type="entry name" value="WD_REPEATS_1"/>
    <property type="match status" value="1"/>
</dbReference>
<dbReference type="Pfam" id="PF00400">
    <property type="entry name" value="WD40"/>
    <property type="match status" value="4"/>
</dbReference>
<evidence type="ECO:0000256" key="3">
    <source>
        <dbReference type="PROSITE-ProRule" id="PRU00221"/>
    </source>
</evidence>
<evidence type="ECO:0000256" key="1">
    <source>
        <dbReference type="ARBA" id="ARBA00022574"/>
    </source>
</evidence>
<sequence>MDRFHGGRTICSFIDDEKKAMYESTANASVLDTCHNNQLSVNMDQADCEAWLSLSASEALVAAPPSPESPWLKSPLRSPSTSLFYRCVASLHRLDEHIYSVGIGKGVVFTSSESRRIRVWSKHECAERGSIKVKSGQIRSVLVQGHTVFTAHKDYKIRMWRFSSSQPADRFHVEKILTIPKRNSLFPFLLSSSEQSAHKDCISCMAYYNMEGLLYTGSWDKTIRVWNIRERICQDVIAAHEDKINSILINQEDGSIFSCSSDGSIKIWRRVCGEKFHTLIMTLRYQHCPVNALGWSSAIDKPSMLYSGSSDGLISLWVKEKNSTRFSHGGLLQGHSLNILCLTAIGNVVFSGSEDMTIRVWKRGGGPGYWIHECLAVLEGHRGPVKCLAACLDTEKVVANEFVLYSGGLDQSLKVWRIGVSADETGKTADEQPHRASVDVPHCKEGAVLSPAWVELKLRGEI</sequence>
<feature type="repeat" description="WD" evidence="3">
    <location>
        <begin position="332"/>
        <end position="362"/>
    </location>
</feature>
<accession>A0A7N0UZK4</accession>
<keyword evidence="2" id="KW-0677">Repeat</keyword>
<name>A0A7N0UZK4_KALFE</name>
<dbReference type="PANTHER" id="PTHR22844">
    <property type="entry name" value="F-BOX AND WD40 DOMAIN PROTEIN"/>
    <property type="match status" value="1"/>
</dbReference>
<dbReference type="InterPro" id="IPR045182">
    <property type="entry name" value="JINGUBANG-like"/>
</dbReference>
<reference evidence="4" key="1">
    <citation type="submission" date="2021-01" db="UniProtKB">
        <authorList>
            <consortium name="EnsemblPlants"/>
        </authorList>
    </citation>
    <scope>IDENTIFICATION</scope>
</reference>
<dbReference type="PROSITE" id="PS50082">
    <property type="entry name" value="WD_REPEATS_2"/>
    <property type="match status" value="3"/>
</dbReference>
<evidence type="ECO:0000313" key="5">
    <source>
        <dbReference type="Proteomes" id="UP000594263"/>
    </source>
</evidence>
<dbReference type="Gramene" id="Kaladp0095s0508.1.v1.1">
    <property type="protein sequence ID" value="Kaladp0095s0508.1.v1.1.CDS.1"/>
    <property type="gene ID" value="Kaladp0095s0508.v1.1"/>
</dbReference>
<dbReference type="SMART" id="SM00320">
    <property type="entry name" value="WD40"/>
    <property type="match status" value="7"/>
</dbReference>
<dbReference type="InterPro" id="IPR001680">
    <property type="entry name" value="WD40_rpt"/>
</dbReference>
<dbReference type="InterPro" id="IPR020472">
    <property type="entry name" value="WD40_PAC1"/>
</dbReference>
<dbReference type="InterPro" id="IPR019775">
    <property type="entry name" value="WD40_repeat_CS"/>
</dbReference>
<dbReference type="Proteomes" id="UP000594263">
    <property type="component" value="Unplaced"/>
</dbReference>
<keyword evidence="1 3" id="KW-0853">WD repeat</keyword>
<dbReference type="InterPro" id="IPR015943">
    <property type="entry name" value="WD40/YVTN_repeat-like_dom_sf"/>
</dbReference>
<feature type="repeat" description="WD" evidence="3">
    <location>
        <begin position="195"/>
        <end position="229"/>
    </location>
</feature>